<dbReference type="SUPFAM" id="SSF54523">
    <property type="entry name" value="Pili subunits"/>
    <property type="match status" value="1"/>
</dbReference>
<dbReference type="Proteomes" id="UP000593765">
    <property type="component" value="Chromosome"/>
</dbReference>
<organism evidence="2 3">
    <name type="scientific">Humisphaera borealis</name>
    <dbReference type="NCBI Taxonomy" id="2807512"/>
    <lineage>
        <taxon>Bacteria</taxon>
        <taxon>Pseudomonadati</taxon>
        <taxon>Planctomycetota</taxon>
        <taxon>Phycisphaerae</taxon>
        <taxon>Tepidisphaerales</taxon>
        <taxon>Tepidisphaeraceae</taxon>
        <taxon>Humisphaera</taxon>
    </lineage>
</organism>
<name>A0A7M2WV14_9BACT</name>
<dbReference type="InterPro" id="IPR045584">
    <property type="entry name" value="Pilin-like"/>
</dbReference>
<evidence type="ECO:0000313" key="2">
    <source>
        <dbReference type="EMBL" id="QOV89229.1"/>
    </source>
</evidence>
<dbReference type="PANTHER" id="PTHR30093">
    <property type="entry name" value="GENERAL SECRETION PATHWAY PROTEIN G"/>
    <property type="match status" value="1"/>
</dbReference>
<dbReference type="KEGG" id="hbs:IPV69_23950"/>
<accession>A0A7M2WV14</accession>
<keyword evidence="1" id="KW-0472">Membrane</keyword>
<dbReference type="AlphaFoldDB" id="A0A7M2WV14"/>
<dbReference type="NCBIfam" id="TIGR02532">
    <property type="entry name" value="IV_pilin_GFxxxE"/>
    <property type="match status" value="1"/>
</dbReference>
<evidence type="ECO:0000256" key="1">
    <source>
        <dbReference type="SAM" id="Phobius"/>
    </source>
</evidence>
<dbReference type="InterPro" id="IPR012902">
    <property type="entry name" value="N_methyl_site"/>
</dbReference>
<dbReference type="PANTHER" id="PTHR30093:SF2">
    <property type="entry name" value="TYPE II SECRETION SYSTEM PROTEIN H"/>
    <property type="match status" value="1"/>
</dbReference>
<keyword evidence="3" id="KW-1185">Reference proteome</keyword>
<keyword evidence="1" id="KW-0812">Transmembrane</keyword>
<dbReference type="Pfam" id="PF07963">
    <property type="entry name" value="N_methyl"/>
    <property type="match status" value="1"/>
</dbReference>
<reference evidence="2 3" key="1">
    <citation type="submission" date="2020-10" db="EMBL/GenBank/DDBJ databases">
        <title>Wide distribution of Phycisphaera-like planctomycetes from WD2101 soil group in peatlands and genome analysis of the first cultivated representative.</title>
        <authorList>
            <person name="Dedysh S.N."/>
            <person name="Beletsky A.V."/>
            <person name="Ivanova A."/>
            <person name="Kulichevskaya I.S."/>
            <person name="Suzina N.E."/>
            <person name="Philippov D.A."/>
            <person name="Rakitin A.L."/>
            <person name="Mardanov A.V."/>
            <person name="Ravin N.V."/>
        </authorList>
    </citation>
    <scope>NUCLEOTIDE SEQUENCE [LARGE SCALE GENOMIC DNA]</scope>
    <source>
        <strain evidence="2 3">M1803</strain>
    </source>
</reference>
<dbReference type="EMBL" id="CP063458">
    <property type="protein sequence ID" value="QOV89229.1"/>
    <property type="molecule type" value="Genomic_DNA"/>
</dbReference>
<protein>
    <submittedName>
        <fullName evidence="2">Prepilin-type N-terminal cleavage/methylation domain-containing protein</fullName>
    </submittedName>
</protein>
<dbReference type="Gene3D" id="3.30.700.10">
    <property type="entry name" value="Glycoprotein, Type 4 Pilin"/>
    <property type="match status" value="1"/>
</dbReference>
<keyword evidence="1" id="KW-1133">Transmembrane helix</keyword>
<proteinExistence type="predicted"/>
<sequence length="331" mass="35968">MVIIRDATHIPARRCLIRRPRPSSAFTLVELLVVTGIIAVLISIVLSVSSGIRKQARVVQCCANLRSIGQATLANAAERGGYLPLAGRITVQDTSSVYVLPSALGDDSVRHYSYAKIPSLNILTLVPFIAALAPHLGVADLPRNDWNALDQALNAKDGAWRHFTCPDTNSYDKATVGTAPGDNTVEGQATMMLVATDRQTFIAWATNSDYVINEGVFGHHYNPAFARNRLSGKLARITRPPETVLFTDGVPRTTIADPLMPFGWMTWTPSLNGVGTATLTDALNNTPRASSSENFDLLRHNRRMNVVFADGHVETLQITPESLAHVHLISP</sequence>
<feature type="transmembrane region" description="Helical" evidence="1">
    <location>
        <begin position="28"/>
        <end position="52"/>
    </location>
</feature>
<dbReference type="RefSeq" id="WP_261361980.1">
    <property type="nucleotide sequence ID" value="NZ_CP063458.1"/>
</dbReference>
<gene>
    <name evidence="2" type="ORF">IPV69_23950</name>
</gene>
<evidence type="ECO:0000313" key="3">
    <source>
        <dbReference type="Proteomes" id="UP000593765"/>
    </source>
</evidence>